<name>A0A7V8FJS7_STEMA</name>
<gene>
    <name evidence="1" type="ORF">GAK31_00623</name>
</gene>
<evidence type="ECO:0000313" key="1">
    <source>
        <dbReference type="EMBL" id="KAF1017359.1"/>
    </source>
</evidence>
<sequence length="73" mass="8379">MRYRANNVICVTFMDEAVSEGRFRYAYRKVRGWHVGPLRAGRLALRYSLTGDTGRFGSHGGWRVSRLRVDDGT</sequence>
<evidence type="ECO:0000313" key="2">
    <source>
        <dbReference type="Proteomes" id="UP000487117"/>
    </source>
</evidence>
<reference evidence="2" key="1">
    <citation type="journal article" date="2020" name="MBio">
        <title>Horizontal gene transfer to a defensive symbiont with a reduced genome amongst a multipartite beetle microbiome.</title>
        <authorList>
            <person name="Waterworth S.C."/>
            <person name="Florez L.V."/>
            <person name="Rees E.R."/>
            <person name="Hertweck C."/>
            <person name="Kaltenpoth M."/>
            <person name="Kwan J.C."/>
        </authorList>
    </citation>
    <scope>NUCLEOTIDE SEQUENCE [LARGE SCALE GENOMIC DNA]</scope>
</reference>
<dbReference type="AlphaFoldDB" id="A0A7V8FJS7"/>
<proteinExistence type="predicted"/>
<comment type="caution">
    <text evidence="1">The sequence shown here is derived from an EMBL/GenBank/DDBJ whole genome shotgun (WGS) entry which is preliminary data.</text>
</comment>
<dbReference type="EMBL" id="WNDS01000001">
    <property type="protein sequence ID" value="KAF1017359.1"/>
    <property type="molecule type" value="Genomic_DNA"/>
</dbReference>
<organism evidence="1 2">
    <name type="scientific">Stenotrophomonas maltophilia</name>
    <name type="common">Pseudomonas maltophilia</name>
    <name type="synonym">Xanthomonas maltophilia</name>
    <dbReference type="NCBI Taxonomy" id="40324"/>
    <lineage>
        <taxon>Bacteria</taxon>
        <taxon>Pseudomonadati</taxon>
        <taxon>Pseudomonadota</taxon>
        <taxon>Gammaproteobacteria</taxon>
        <taxon>Lysobacterales</taxon>
        <taxon>Lysobacteraceae</taxon>
        <taxon>Stenotrophomonas</taxon>
        <taxon>Stenotrophomonas maltophilia group</taxon>
    </lineage>
</organism>
<protein>
    <submittedName>
        <fullName evidence="1">Uncharacterized protein</fullName>
    </submittedName>
</protein>
<accession>A0A7V8FJS7</accession>
<dbReference type="Proteomes" id="UP000487117">
    <property type="component" value="Unassembled WGS sequence"/>
</dbReference>